<accession>A0A4D7YSM5</accession>
<keyword evidence="1" id="KW-0418">Kinase</keyword>
<reference evidence="1 2" key="1">
    <citation type="submission" date="2019-04" db="EMBL/GenBank/DDBJ databases">
        <title>Complete genome sequence of Agrobacterium tumefaciens CFBP7129.</title>
        <authorList>
            <person name="Haryono M."/>
            <person name="Lin Y.-C."/>
            <person name="Lai E.-M."/>
            <person name="Kuo C.-H."/>
        </authorList>
    </citation>
    <scope>NUCLEOTIDE SEQUENCE [LARGE SCALE GENOMIC DNA]</scope>
    <source>
        <strain evidence="1 2">CFBP7129</strain>
        <plasmid evidence="2">patcfbp7129c</plasmid>
    </source>
</reference>
<protein>
    <submittedName>
        <fullName evidence="1">Adenylate kinase</fullName>
    </submittedName>
</protein>
<sequence length="185" mass="20944">MKRVLIVGCPGAGKSTLAKQLAKVTGLPLVHLDKLYWLPGWQRPDSATWQKTIEGLVSRPAWIMDGNYSGTLEQRLASADTLIHLDYPTWLCLCRVIRRTIGGLGRNRDDELAPGCPERFDWSFLRFVINYRNDQRERDLARMAGFPGRVFRFSSPSRLSSFVAAIELAADKRSRQDTGTNSRSF</sequence>
<dbReference type="SUPFAM" id="SSF52540">
    <property type="entry name" value="P-loop containing nucleoside triphosphate hydrolases"/>
    <property type="match status" value="1"/>
</dbReference>
<proteinExistence type="predicted"/>
<keyword evidence="1" id="KW-0614">Plasmid</keyword>
<dbReference type="PANTHER" id="PTHR37816:SF1">
    <property type="entry name" value="TOXIN"/>
    <property type="match status" value="1"/>
</dbReference>
<dbReference type="Gene3D" id="3.40.50.300">
    <property type="entry name" value="P-loop containing nucleotide triphosphate hydrolases"/>
    <property type="match status" value="1"/>
</dbReference>
<evidence type="ECO:0000313" key="1">
    <source>
        <dbReference type="EMBL" id="QCL98457.1"/>
    </source>
</evidence>
<dbReference type="GO" id="GO:0016301">
    <property type="term" value="F:kinase activity"/>
    <property type="evidence" value="ECO:0007669"/>
    <property type="project" value="UniProtKB-KW"/>
</dbReference>
<evidence type="ECO:0000313" key="2">
    <source>
        <dbReference type="Proteomes" id="UP000298649"/>
    </source>
</evidence>
<dbReference type="InterPro" id="IPR027417">
    <property type="entry name" value="P-loop_NTPase"/>
</dbReference>
<name>A0A4D7YSM5_AGRTU</name>
<dbReference type="AlphaFoldDB" id="A0A4D7YSM5"/>
<keyword evidence="1" id="KW-0808">Transferase</keyword>
<dbReference type="Proteomes" id="UP000298649">
    <property type="component" value="Plasmid pAtCFBP7129c"/>
</dbReference>
<dbReference type="RefSeq" id="WP_137006644.1">
    <property type="nucleotide sequence ID" value="NZ_CP039926.1"/>
</dbReference>
<dbReference type="PANTHER" id="PTHR37816">
    <property type="entry name" value="YALI0E33011P"/>
    <property type="match status" value="1"/>
</dbReference>
<geneLocation type="plasmid" evidence="2">
    <name>patcfbp7129c</name>
</geneLocation>
<gene>
    <name evidence="1" type="ORF">CFBP7129_30245</name>
</gene>
<dbReference type="EMBL" id="CP039926">
    <property type="protein sequence ID" value="QCL98457.1"/>
    <property type="molecule type" value="Genomic_DNA"/>
</dbReference>
<dbReference type="InterPro" id="IPR052922">
    <property type="entry name" value="Cytidylate_Kinase-2"/>
</dbReference>
<organism evidence="1 2">
    <name type="scientific">Agrobacterium tumefaciens</name>
    <dbReference type="NCBI Taxonomy" id="358"/>
    <lineage>
        <taxon>Bacteria</taxon>
        <taxon>Pseudomonadati</taxon>
        <taxon>Pseudomonadota</taxon>
        <taxon>Alphaproteobacteria</taxon>
        <taxon>Hyphomicrobiales</taxon>
        <taxon>Rhizobiaceae</taxon>
        <taxon>Rhizobium/Agrobacterium group</taxon>
        <taxon>Agrobacterium</taxon>
        <taxon>Agrobacterium tumefaciens complex</taxon>
    </lineage>
</organism>